<feature type="transmembrane region" description="Helical" evidence="1">
    <location>
        <begin position="134"/>
        <end position="152"/>
    </location>
</feature>
<protein>
    <submittedName>
        <fullName evidence="2">Amino acid/auxin permease-like protein</fullName>
    </submittedName>
</protein>
<keyword evidence="1" id="KW-0812">Transmembrane</keyword>
<keyword evidence="3" id="KW-1185">Reference proteome</keyword>
<feature type="transmembrane region" description="Helical" evidence="1">
    <location>
        <begin position="12"/>
        <end position="36"/>
    </location>
</feature>
<evidence type="ECO:0000256" key="1">
    <source>
        <dbReference type="SAM" id="Phobius"/>
    </source>
</evidence>
<dbReference type="Proteomes" id="UP000237271">
    <property type="component" value="Unassembled WGS sequence"/>
</dbReference>
<keyword evidence="1" id="KW-0472">Membrane</keyword>
<keyword evidence="1" id="KW-1133">Transmembrane helix</keyword>
<dbReference type="AlphaFoldDB" id="A0A2P4X8I6"/>
<dbReference type="EMBL" id="NCKW01015759">
    <property type="protein sequence ID" value="POM61862.1"/>
    <property type="molecule type" value="Genomic_DNA"/>
</dbReference>
<evidence type="ECO:0000313" key="3">
    <source>
        <dbReference type="Proteomes" id="UP000237271"/>
    </source>
</evidence>
<name>A0A2P4X8I6_9STRA</name>
<gene>
    <name evidence="2" type="ORF">PHPALM_29060</name>
</gene>
<reference evidence="2 3" key="1">
    <citation type="journal article" date="2017" name="Genome Biol. Evol.">
        <title>Phytophthora megakarya and P. palmivora, closely related causal agents of cacao black pod rot, underwent increases in genome sizes and gene numbers by different mechanisms.</title>
        <authorList>
            <person name="Ali S.S."/>
            <person name="Shao J."/>
            <person name="Lary D.J."/>
            <person name="Kronmiller B."/>
            <person name="Shen D."/>
            <person name="Strem M.D."/>
            <person name="Amoako-Attah I."/>
            <person name="Akrofi A.Y."/>
            <person name="Begoude B.A."/>
            <person name="Ten Hoopen G.M."/>
            <person name="Coulibaly K."/>
            <person name="Kebe B.I."/>
            <person name="Melnick R.L."/>
            <person name="Guiltinan M.J."/>
            <person name="Tyler B.M."/>
            <person name="Meinhardt L.W."/>
            <person name="Bailey B.A."/>
        </authorList>
    </citation>
    <scope>NUCLEOTIDE SEQUENCE [LARGE SCALE GENOMIC DNA]</scope>
    <source>
        <strain evidence="3">sbr112.9</strain>
    </source>
</reference>
<sequence>MPGNFARSGPVLGFFATAFMAFANIFASVAMSKVLLLAWTSVKTLVTSANPSSTHWVFDSLSLRYDADIVLPDVQRQHREPIRMPLNPASYIAERLALGMHRTSVVATSAESQPNNDHDTEVTEYRGANAVKYIVLRVAIVIVLAVFSIILAPSDSDSTFPYCEPEYQNTIYYNQTA</sequence>
<organism evidence="2 3">
    <name type="scientific">Phytophthora palmivora</name>
    <dbReference type="NCBI Taxonomy" id="4796"/>
    <lineage>
        <taxon>Eukaryota</taxon>
        <taxon>Sar</taxon>
        <taxon>Stramenopiles</taxon>
        <taxon>Oomycota</taxon>
        <taxon>Peronosporomycetes</taxon>
        <taxon>Peronosporales</taxon>
        <taxon>Peronosporaceae</taxon>
        <taxon>Phytophthora</taxon>
    </lineage>
</organism>
<dbReference type="OrthoDB" id="40134at2759"/>
<proteinExistence type="predicted"/>
<evidence type="ECO:0000313" key="2">
    <source>
        <dbReference type="EMBL" id="POM61862.1"/>
    </source>
</evidence>
<comment type="caution">
    <text evidence="2">The sequence shown here is derived from an EMBL/GenBank/DDBJ whole genome shotgun (WGS) entry which is preliminary data.</text>
</comment>
<accession>A0A2P4X8I6</accession>